<dbReference type="AlphaFoldDB" id="A0A5B0MAQ1"/>
<comment type="subcellular location">
    <subcellularLocation>
        <location evidence="1">Secreted</location>
    </subcellularLocation>
</comment>
<feature type="compositionally biased region" description="Polar residues" evidence="5">
    <location>
        <begin position="111"/>
        <end position="121"/>
    </location>
</feature>
<organism evidence="8 10">
    <name type="scientific">Puccinia graminis f. sp. tritici</name>
    <dbReference type="NCBI Taxonomy" id="56615"/>
    <lineage>
        <taxon>Eukaryota</taxon>
        <taxon>Fungi</taxon>
        <taxon>Dikarya</taxon>
        <taxon>Basidiomycota</taxon>
        <taxon>Pucciniomycotina</taxon>
        <taxon>Pucciniomycetes</taxon>
        <taxon>Pucciniales</taxon>
        <taxon>Pucciniaceae</taxon>
        <taxon>Puccinia</taxon>
    </lineage>
</organism>
<accession>A0A5B0MAQ1</accession>
<evidence type="ECO:0000256" key="2">
    <source>
        <dbReference type="ARBA" id="ARBA00022525"/>
    </source>
</evidence>
<proteinExistence type="predicted"/>
<dbReference type="Proteomes" id="UP000325313">
    <property type="component" value="Unassembled WGS sequence"/>
</dbReference>
<sequence length="204" mass="22505">MLPVCVQLLAVMAFSLIHSYSSWPGDHNESSSLNKRSMSNVQRNALPTCGEKCMVKLLSETLPCHPADSWCLCHNGPWQIKVEQCFETSCSPVDMVTSVVANQNFCGKLSQTPTKPTQSLPIDSIPPPRNKLSETTPINVAQSESSATEKPRSNVTEPFHGVSFRNQTLAPHSPFESTTSTLIIKNHFLYFQFGLLVSILNLAQ</sequence>
<dbReference type="GO" id="GO:0005576">
    <property type="term" value="C:extracellular region"/>
    <property type="evidence" value="ECO:0007669"/>
    <property type="project" value="UniProtKB-SubCell"/>
</dbReference>
<dbReference type="Pfam" id="PF05730">
    <property type="entry name" value="CFEM"/>
    <property type="match status" value="1"/>
</dbReference>
<keyword evidence="2" id="KW-0964">Secreted</keyword>
<keyword evidence="10" id="KW-1185">Reference proteome</keyword>
<evidence type="ECO:0000256" key="6">
    <source>
        <dbReference type="SAM" id="SignalP"/>
    </source>
</evidence>
<evidence type="ECO:0000256" key="5">
    <source>
        <dbReference type="SAM" id="MobiDB-lite"/>
    </source>
</evidence>
<evidence type="ECO:0000256" key="4">
    <source>
        <dbReference type="ARBA" id="ARBA00023157"/>
    </source>
</evidence>
<evidence type="ECO:0000313" key="9">
    <source>
        <dbReference type="EMBL" id="KAA1132804.1"/>
    </source>
</evidence>
<evidence type="ECO:0000313" key="8">
    <source>
        <dbReference type="EMBL" id="KAA1073691.1"/>
    </source>
</evidence>
<feature type="signal peptide" evidence="6">
    <location>
        <begin position="1"/>
        <end position="19"/>
    </location>
</feature>
<evidence type="ECO:0000256" key="3">
    <source>
        <dbReference type="ARBA" id="ARBA00022729"/>
    </source>
</evidence>
<protein>
    <recommendedName>
        <fullName evidence="7">CFEM domain-containing protein</fullName>
    </recommendedName>
</protein>
<evidence type="ECO:0000256" key="1">
    <source>
        <dbReference type="ARBA" id="ARBA00004613"/>
    </source>
</evidence>
<gene>
    <name evidence="8" type="ORF">PGT21_022650</name>
    <name evidence="9" type="ORF">PGTUg99_017367</name>
</gene>
<evidence type="ECO:0000313" key="10">
    <source>
        <dbReference type="Proteomes" id="UP000324748"/>
    </source>
</evidence>
<keyword evidence="3 6" id="KW-0732">Signal</keyword>
<dbReference type="EMBL" id="VSWC01000158">
    <property type="protein sequence ID" value="KAA1073691.1"/>
    <property type="molecule type" value="Genomic_DNA"/>
</dbReference>
<evidence type="ECO:0000313" key="11">
    <source>
        <dbReference type="Proteomes" id="UP000325313"/>
    </source>
</evidence>
<feature type="domain" description="CFEM" evidence="7">
    <location>
        <begin position="44"/>
        <end position="106"/>
    </location>
</feature>
<keyword evidence="4" id="KW-1015">Disulfide bond</keyword>
<feature type="chain" id="PRO_5033473588" description="CFEM domain-containing protein" evidence="6">
    <location>
        <begin position="20"/>
        <end position="204"/>
    </location>
</feature>
<reference evidence="10 11" key="1">
    <citation type="submission" date="2019-05" db="EMBL/GenBank/DDBJ databases">
        <title>Emergence of the Ug99 lineage of the wheat stem rust pathogen through somatic hybridization.</title>
        <authorList>
            <person name="Li F."/>
            <person name="Upadhyaya N.M."/>
            <person name="Sperschneider J."/>
            <person name="Matny O."/>
            <person name="Nguyen-Phuc H."/>
            <person name="Mago R."/>
            <person name="Raley C."/>
            <person name="Miller M.E."/>
            <person name="Silverstein K.A.T."/>
            <person name="Henningsen E."/>
            <person name="Hirsch C.D."/>
            <person name="Visser B."/>
            <person name="Pretorius Z.A."/>
            <person name="Steffenson B.J."/>
            <person name="Schwessinger B."/>
            <person name="Dodds P.N."/>
            <person name="Figueroa M."/>
        </authorList>
    </citation>
    <scope>NUCLEOTIDE SEQUENCE [LARGE SCALE GENOMIC DNA]</scope>
    <source>
        <strain evidence="8">21-0</strain>
        <strain evidence="9 11">Ug99</strain>
    </source>
</reference>
<name>A0A5B0MAQ1_PUCGR</name>
<comment type="caution">
    <text evidence="8">The sequence shown here is derived from an EMBL/GenBank/DDBJ whole genome shotgun (WGS) entry which is preliminary data.</text>
</comment>
<dbReference type="EMBL" id="VDEP01000076">
    <property type="protein sequence ID" value="KAA1132804.1"/>
    <property type="molecule type" value="Genomic_DNA"/>
</dbReference>
<dbReference type="InterPro" id="IPR008427">
    <property type="entry name" value="Extracellular_membr_CFEM_dom"/>
</dbReference>
<evidence type="ECO:0000259" key="7">
    <source>
        <dbReference type="Pfam" id="PF05730"/>
    </source>
</evidence>
<dbReference type="Proteomes" id="UP000324748">
    <property type="component" value="Unassembled WGS sequence"/>
</dbReference>
<dbReference type="OrthoDB" id="2496787at2759"/>
<feature type="region of interest" description="Disordered" evidence="5">
    <location>
        <begin position="111"/>
        <end position="134"/>
    </location>
</feature>